<evidence type="ECO:0000313" key="3">
    <source>
        <dbReference type="Proteomes" id="UP000253934"/>
    </source>
</evidence>
<dbReference type="Proteomes" id="UP000253934">
    <property type="component" value="Unassembled WGS sequence"/>
</dbReference>
<protein>
    <recommendedName>
        <fullName evidence="4">MFS transporter</fullName>
    </recommendedName>
</protein>
<gene>
    <name evidence="2" type="ORF">DCC88_02750</name>
</gene>
<comment type="caution">
    <text evidence="2">The sequence shown here is derived from an EMBL/GenBank/DDBJ whole genome shotgun (WGS) entry which is preliminary data.</text>
</comment>
<sequence>MEQSNTHKNSVITDSYNKAPKTQENLWASIIFYVALPVLVLSKLNTSLGPLKTLLLALAIPLCYGIYDFSKRKQASPIAILGIVSIFIKGIFAFYKVDGFWFAVQEASIPTFLGVFTIVSAWIGKPFVNYFVYNENIFKIDLLENKLKENKAESQFKSLMWQVTMVFGFAFFLSGLLNYILAIQIIVSPAGTESFNKELAEMTWKSYIVIALPKFLISIFGLWWFIFNLKKLTGLKASEILKDC</sequence>
<keyword evidence="1" id="KW-0472">Membrane</keyword>
<keyword evidence="1" id="KW-1133">Transmembrane helix</keyword>
<feature type="transmembrane region" description="Helical" evidence="1">
    <location>
        <begin position="48"/>
        <end position="66"/>
    </location>
</feature>
<feature type="transmembrane region" description="Helical" evidence="1">
    <location>
        <begin position="107"/>
        <end position="124"/>
    </location>
</feature>
<evidence type="ECO:0000256" key="1">
    <source>
        <dbReference type="SAM" id="Phobius"/>
    </source>
</evidence>
<feature type="transmembrane region" description="Helical" evidence="1">
    <location>
        <begin position="25"/>
        <end position="42"/>
    </location>
</feature>
<reference evidence="2" key="1">
    <citation type="submission" date="2018-04" db="EMBL/GenBank/DDBJ databases">
        <title>Draft genome sequence of the Candidatus Spirobacillus cienkowskii, a pathogen of freshwater Daphnia species, reconstructed from hemolymph metagenomic reads.</title>
        <authorList>
            <person name="Bresciani L."/>
            <person name="Lemos L.N."/>
            <person name="Wale N."/>
            <person name="Lin J.Y."/>
            <person name="Fernandes G.R."/>
            <person name="Duffy M.A."/>
            <person name="Rodrigues J.M."/>
        </authorList>
    </citation>
    <scope>NUCLEOTIDE SEQUENCE [LARGE SCALE GENOMIC DNA]</scope>
    <source>
        <strain evidence="2">Binning01</strain>
    </source>
</reference>
<evidence type="ECO:0000313" key="2">
    <source>
        <dbReference type="EMBL" id="RDB36879.1"/>
    </source>
</evidence>
<keyword evidence="1" id="KW-0812">Transmembrane</keyword>
<dbReference type="NCBIfam" id="NF041646">
    <property type="entry name" value="VC0807_fam"/>
    <property type="match status" value="1"/>
</dbReference>
<dbReference type="AlphaFoldDB" id="A0A369KQC6"/>
<feature type="transmembrane region" description="Helical" evidence="1">
    <location>
        <begin position="207"/>
        <end position="227"/>
    </location>
</feature>
<proteinExistence type="predicted"/>
<accession>A0A369KQC6</accession>
<feature type="transmembrane region" description="Helical" evidence="1">
    <location>
        <begin position="159"/>
        <end position="187"/>
    </location>
</feature>
<dbReference type="EMBL" id="QOVW01000019">
    <property type="protein sequence ID" value="RDB36879.1"/>
    <property type="molecule type" value="Genomic_DNA"/>
</dbReference>
<name>A0A369KQC6_9BACT</name>
<evidence type="ECO:0008006" key="4">
    <source>
        <dbReference type="Google" id="ProtNLM"/>
    </source>
</evidence>
<feature type="transmembrane region" description="Helical" evidence="1">
    <location>
        <begin position="78"/>
        <end position="95"/>
    </location>
</feature>
<organism evidence="2 3">
    <name type="scientific">Spirobacillus cienkowskii</name>
    <dbReference type="NCBI Taxonomy" id="495820"/>
    <lineage>
        <taxon>Bacteria</taxon>
        <taxon>Pseudomonadati</taxon>
        <taxon>Bdellovibrionota</taxon>
        <taxon>Oligoflexia</taxon>
        <taxon>Silvanigrellales</taxon>
        <taxon>Spirobacillus</taxon>
    </lineage>
</organism>
<keyword evidence="3" id="KW-1185">Reference proteome</keyword>